<accession>A0A9P6VYA0</accession>
<keyword evidence="3" id="KW-1185">Reference proteome</keyword>
<evidence type="ECO:0000313" key="2">
    <source>
        <dbReference type="EMBL" id="KAG0657220.1"/>
    </source>
</evidence>
<sequence>MAAPARRLALCPAQHLAARSKIAYQRPYVTSPLTPDPTAKPAAADLPVKPAYDKVPFAAPTNKDETKGQLGQVDLPDMAKVEHEAEEEFSVRIPTAPDTYRSAETSPDAPSDPVGHAPQVATASHPSTYHGGGPSLNKAGQDGDVVVDQPGEGGNKSEGKGEKNDNGARTSKDQHKSEEQDYKYEWKDRRLDADEKRGLYALGGMLVGGYVLSTLTERKSVQHKE</sequence>
<feature type="compositionally biased region" description="Basic and acidic residues" evidence="1">
    <location>
        <begin position="155"/>
        <end position="190"/>
    </location>
</feature>
<evidence type="ECO:0000313" key="3">
    <source>
        <dbReference type="Proteomes" id="UP000777482"/>
    </source>
</evidence>
<name>A0A9P6VYA0_RHOMI</name>
<organism evidence="2 3">
    <name type="scientific">Rhodotorula mucilaginosa</name>
    <name type="common">Yeast</name>
    <name type="synonym">Rhodotorula rubra</name>
    <dbReference type="NCBI Taxonomy" id="5537"/>
    <lineage>
        <taxon>Eukaryota</taxon>
        <taxon>Fungi</taxon>
        <taxon>Dikarya</taxon>
        <taxon>Basidiomycota</taxon>
        <taxon>Pucciniomycotina</taxon>
        <taxon>Microbotryomycetes</taxon>
        <taxon>Sporidiobolales</taxon>
        <taxon>Sporidiobolaceae</taxon>
        <taxon>Rhodotorula</taxon>
    </lineage>
</organism>
<gene>
    <name evidence="2" type="ORF">C6P46_006613</name>
</gene>
<proteinExistence type="predicted"/>
<evidence type="ECO:0000256" key="1">
    <source>
        <dbReference type="SAM" id="MobiDB-lite"/>
    </source>
</evidence>
<protein>
    <submittedName>
        <fullName evidence="2">Uncharacterized protein</fullName>
    </submittedName>
</protein>
<feature type="region of interest" description="Disordered" evidence="1">
    <location>
        <begin position="82"/>
        <end position="190"/>
    </location>
</feature>
<dbReference type="AlphaFoldDB" id="A0A9P6VYA0"/>
<comment type="caution">
    <text evidence="2">The sequence shown here is derived from an EMBL/GenBank/DDBJ whole genome shotgun (WGS) entry which is preliminary data.</text>
</comment>
<reference evidence="2 3" key="1">
    <citation type="submission" date="2020-11" db="EMBL/GenBank/DDBJ databases">
        <title>Kefir isolates.</title>
        <authorList>
            <person name="Marcisauskas S."/>
            <person name="Kim Y."/>
            <person name="Blasche S."/>
        </authorList>
    </citation>
    <scope>NUCLEOTIDE SEQUENCE [LARGE SCALE GENOMIC DNA]</scope>
    <source>
        <strain evidence="2 3">KR</strain>
    </source>
</reference>
<dbReference type="EMBL" id="PUHQ01000084">
    <property type="protein sequence ID" value="KAG0657220.1"/>
    <property type="molecule type" value="Genomic_DNA"/>
</dbReference>
<dbReference type="OrthoDB" id="2520648at2759"/>
<dbReference type="Proteomes" id="UP000777482">
    <property type="component" value="Unassembled WGS sequence"/>
</dbReference>